<feature type="region of interest" description="Disordered" evidence="1">
    <location>
        <begin position="581"/>
        <end position="948"/>
    </location>
</feature>
<evidence type="ECO:0000256" key="1">
    <source>
        <dbReference type="SAM" id="MobiDB-lite"/>
    </source>
</evidence>
<reference evidence="4" key="5">
    <citation type="submission" date="2018-04" db="UniProtKB">
        <authorList>
            <consortium name="EnsemblFungi"/>
        </authorList>
    </citation>
    <scope>IDENTIFICATION</scope>
    <source>
        <strain evidence="4">R3-111a-1</strain>
    </source>
</reference>
<feature type="compositionally biased region" description="Low complexity" evidence="1">
    <location>
        <begin position="978"/>
        <end position="988"/>
    </location>
</feature>
<feature type="compositionally biased region" description="Pro residues" evidence="1">
    <location>
        <begin position="821"/>
        <end position="848"/>
    </location>
</feature>
<dbReference type="EnsemblFungi" id="EJT72387">
    <property type="protein sequence ID" value="EJT72387"/>
    <property type="gene ID" value="GGTG_09253"/>
</dbReference>
<feature type="compositionally biased region" description="Pro residues" evidence="1">
    <location>
        <begin position="926"/>
        <end position="942"/>
    </location>
</feature>
<feature type="compositionally biased region" description="Gly residues" evidence="1">
    <location>
        <begin position="660"/>
        <end position="680"/>
    </location>
</feature>
<feature type="compositionally biased region" description="Pro residues" evidence="1">
    <location>
        <begin position="1"/>
        <end position="13"/>
    </location>
</feature>
<accession>J3P6W1</accession>
<dbReference type="Gene3D" id="1.10.510.10">
    <property type="entry name" value="Transferase(Phosphotransferase) domain 1"/>
    <property type="match status" value="1"/>
</dbReference>
<feature type="compositionally biased region" description="Low complexity" evidence="1">
    <location>
        <begin position="1063"/>
        <end position="1089"/>
    </location>
</feature>
<keyword evidence="5" id="KW-1185">Reference proteome</keyword>
<reference evidence="3" key="3">
    <citation type="submission" date="2010-09" db="EMBL/GenBank/DDBJ databases">
        <title>Annotation of Gaeumannomyces graminis var. tritici R3-111a-1.</title>
        <authorList>
            <consortium name="The Broad Institute Genome Sequencing Platform"/>
            <person name="Ma L.-J."/>
            <person name="Dead R."/>
            <person name="Young S.K."/>
            <person name="Zeng Q."/>
            <person name="Gargeya S."/>
            <person name="Fitzgerald M."/>
            <person name="Haas B."/>
            <person name="Abouelleil A."/>
            <person name="Alvarado L."/>
            <person name="Arachchi H.M."/>
            <person name="Berlin A."/>
            <person name="Brown A."/>
            <person name="Chapman S.B."/>
            <person name="Chen Z."/>
            <person name="Dunbar C."/>
            <person name="Freedman E."/>
            <person name="Gearin G."/>
            <person name="Gellesch M."/>
            <person name="Goldberg J."/>
            <person name="Griggs A."/>
            <person name="Gujja S."/>
            <person name="Heiman D."/>
            <person name="Howarth C."/>
            <person name="Larson L."/>
            <person name="Lui A."/>
            <person name="MacDonald P.J.P."/>
            <person name="Mehta T."/>
            <person name="Montmayeur A."/>
            <person name="Murphy C."/>
            <person name="Neiman D."/>
            <person name="Pearson M."/>
            <person name="Priest M."/>
            <person name="Roberts A."/>
            <person name="Saif S."/>
            <person name="Shea T."/>
            <person name="Shenoy N."/>
            <person name="Sisk P."/>
            <person name="Stolte C."/>
            <person name="Sykes S."/>
            <person name="Yandava C."/>
            <person name="Wortman J."/>
            <person name="Nusbaum C."/>
            <person name="Birren B."/>
        </authorList>
    </citation>
    <scope>NUCLEOTIDE SEQUENCE</scope>
    <source>
        <strain evidence="3">R3-111a-1</strain>
    </source>
</reference>
<dbReference type="VEuPathDB" id="FungiDB:GGTG_09253"/>
<feature type="region of interest" description="Disordered" evidence="1">
    <location>
        <begin position="1"/>
        <end position="25"/>
    </location>
</feature>
<reference evidence="3" key="2">
    <citation type="submission" date="2010-07" db="EMBL/GenBank/DDBJ databases">
        <authorList>
            <consortium name="The Broad Institute Genome Sequencing Platform"/>
            <consortium name="Broad Institute Genome Sequencing Center for Infectious Disease"/>
            <person name="Ma L.-J."/>
            <person name="Dead R."/>
            <person name="Young S."/>
            <person name="Zeng Q."/>
            <person name="Koehrsen M."/>
            <person name="Alvarado L."/>
            <person name="Berlin A."/>
            <person name="Chapman S.B."/>
            <person name="Chen Z."/>
            <person name="Freedman E."/>
            <person name="Gellesch M."/>
            <person name="Goldberg J."/>
            <person name="Griggs A."/>
            <person name="Gujja S."/>
            <person name="Heilman E.R."/>
            <person name="Heiman D."/>
            <person name="Hepburn T."/>
            <person name="Howarth C."/>
            <person name="Jen D."/>
            <person name="Larson L."/>
            <person name="Mehta T."/>
            <person name="Neiman D."/>
            <person name="Pearson M."/>
            <person name="Roberts A."/>
            <person name="Saif S."/>
            <person name="Shea T."/>
            <person name="Shenoy N."/>
            <person name="Sisk P."/>
            <person name="Stolte C."/>
            <person name="Sykes S."/>
            <person name="Walk T."/>
            <person name="White J."/>
            <person name="Yandava C."/>
            <person name="Haas B."/>
            <person name="Nusbaum C."/>
            <person name="Birren B."/>
        </authorList>
    </citation>
    <scope>NUCLEOTIDE SEQUENCE</scope>
    <source>
        <strain evidence="3">R3-111a-1</strain>
    </source>
</reference>
<dbReference type="OrthoDB" id="4062651at2759"/>
<gene>
    <name evidence="4" type="primary">20349711</name>
    <name evidence="3" type="ORF">GGTG_09253</name>
</gene>
<feature type="compositionally biased region" description="Low complexity" evidence="1">
    <location>
        <begin position="883"/>
        <end position="914"/>
    </location>
</feature>
<feature type="region of interest" description="Disordered" evidence="1">
    <location>
        <begin position="968"/>
        <end position="1095"/>
    </location>
</feature>
<feature type="region of interest" description="Disordered" evidence="1">
    <location>
        <begin position="483"/>
        <end position="516"/>
    </location>
</feature>
<evidence type="ECO:0000313" key="4">
    <source>
        <dbReference type="EnsemblFungi" id="EJT72387"/>
    </source>
</evidence>
<dbReference type="AlphaFoldDB" id="J3P6W1"/>
<sequence length="1140" mass="123597">MSRPQPDPQPPAGQVPAAGPMPHINDILTPRERQTRDLAIYMNIVFNHYWTGHINDFLAFREYFLQRLEPIYFNIPVWHFPRPNVTTLLPMFIGAMQGTPFLQQSLKLSASGGGSAGAEAARQQVVASTADLLTTGFRFVKILGYGGLGVTALFETTDEYGLTHKVVAKVSLDPDNDLEGEKENHRALKRCLHITEELKAVWYDSINPLDRHKKERIDEGNEILLIEFMKNGDLRGVLEKLGTHRVKLCNRLLWTIFRSLFKAALAMAWGGQQDIPRSNILWDETVGSLEYDDPQSGWSWIHLDLDPKNVLVGDLDKGHFTAPTPGARPDYMLFPIVKEQTSLEWEYLDDQLWQRRDELPISAPGDFGRWTNLWQVGMIMWSIVTGCDPLHPPQLRRYLFNGADAYSYGVSLIGNQEFADVDATLLHLIVKCLDHDPRARPEFTLLEQMITAALGDPDGEKWKDSPQGDEELQRFVHWLFNEPKDAPPPDISGQRAPAWPRNPPATHSPPAAQSLPDTQTLPVAAAAAQASPSYAATFSTAPARSDSRSVFAPPAFVALEAANAQALASDSTKVAGAATSNWVSASSSTKVPSSDPAAGQASTSSNRKVGSAGANDEDGADADDHGGDEEDDDGDGSDDGNGGASGTAWPAAGWGDEDGNGAGAGDDGNGGAGSIPGGGEAVAPAWNAPIGWDDDMSNIYDASDYNPNNRPPGNVTVGSAGTRRSGGIVDPPAGSDRMGGFLDFLEAVGPSNQPPAINNPTGEISPPRPATRLPEPPRGRGRPAPLYQLRRLAGPNGPVAAPAPRPISLSSALSSLSELRLPPPPAAPPGPPPPPRMSPPRISLPPISPLRISLPRIPPPQQQQQRRGSARSGSRGAIRKPTGSHSNSSSAKKLASSKSSSAGRSSSRHTSASSVEKLARNNSDPPGAPLLAPLPPPPPPVPRQYLDPAPTSAIFSFAGWLGAVDAEDALQKQRRQQQQRQRPSPQRPLGGGSSSDGRVRKGPKLRRQPALQNLRRAADDGRLRRQPALHNLRRAADGGRLRRQPTISDLRRAAALVSPHGGQQQQRQQLQPQQPQPQSQQQPQQQQQQRQRRRRDVLRDRLAGLFDFARKDGGGRARGLFRRWNRRDRDAQGGDRMDID</sequence>
<evidence type="ECO:0000259" key="2">
    <source>
        <dbReference type="PROSITE" id="PS50011"/>
    </source>
</evidence>
<feature type="domain" description="Protein kinase" evidence="2">
    <location>
        <begin position="137"/>
        <end position="454"/>
    </location>
</feature>
<feature type="compositionally biased region" description="Polar residues" evidence="1">
    <location>
        <begin position="750"/>
        <end position="762"/>
    </location>
</feature>
<reference evidence="5" key="1">
    <citation type="submission" date="2010-07" db="EMBL/GenBank/DDBJ databases">
        <title>The genome sequence of Gaeumannomyces graminis var. tritici strain R3-111a-1.</title>
        <authorList>
            <consortium name="The Broad Institute Genome Sequencing Platform"/>
            <person name="Ma L.-J."/>
            <person name="Dead R."/>
            <person name="Young S."/>
            <person name="Zeng Q."/>
            <person name="Koehrsen M."/>
            <person name="Alvarado L."/>
            <person name="Berlin A."/>
            <person name="Chapman S.B."/>
            <person name="Chen Z."/>
            <person name="Freedman E."/>
            <person name="Gellesch M."/>
            <person name="Goldberg J."/>
            <person name="Griggs A."/>
            <person name="Gujja S."/>
            <person name="Heilman E.R."/>
            <person name="Heiman D."/>
            <person name="Hepburn T."/>
            <person name="Howarth C."/>
            <person name="Jen D."/>
            <person name="Larson L."/>
            <person name="Mehta T."/>
            <person name="Neiman D."/>
            <person name="Pearson M."/>
            <person name="Roberts A."/>
            <person name="Saif S."/>
            <person name="Shea T."/>
            <person name="Shenoy N."/>
            <person name="Sisk P."/>
            <person name="Stolte C."/>
            <person name="Sykes S."/>
            <person name="Walk T."/>
            <person name="White J."/>
            <person name="Yandava C."/>
            <person name="Haas B."/>
            <person name="Nusbaum C."/>
            <person name="Birren B."/>
        </authorList>
    </citation>
    <scope>NUCLEOTIDE SEQUENCE [LARGE SCALE GENOMIC DNA]</scope>
    <source>
        <strain evidence="5">R3-111a-1</strain>
    </source>
</reference>
<dbReference type="InterPro" id="IPR011009">
    <property type="entry name" value="Kinase-like_dom_sf"/>
</dbReference>
<feature type="compositionally biased region" description="Low complexity" evidence="1">
    <location>
        <begin position="793"/>
        <end position="820"/>
    </location>
</feature>
<dbReference type="InterPro" id="IPR000719">
    <property type="entry name" value="Prot_kinase_dom"/>
</dbReference>
<evidence type="ECO:0000313" key="3">
    <source>
        <dbReference type="EMBL" id="EJT72387.1"/>
    </source>
</evidence>
<feature type="compositionally biased region" description="Acidic residues" evidence="1">
    <location>
        <begin position="615"/>
        <end position="638"/>
    </location>
</feature>
<reference evidence="4" key="4">
    <citation type="journal article" date="2015" name="G3 (Bethesda)">
        <title>Genome sequences of three phytopathogenic species of the Magnaporthaceae family of fungi.</title>
        <authorList>
            <person name="Okagaki L.H."/>
            <person name="Nunes C.C."/>
            <person name="Sailsbery J."/>
            <person name="Clay B."/>
            <person name="Brown D."/>
            <person name="John T."/>
            <person name="Oh Y."/>
            <person name="Young N."/>
            <person name="Fitzgerald M."/>
            <person name="Haas B.J."/>
            <person name="Zeng Q."/>
            <person name="Young S."/>
            <person name="Adiconis X."/>
            <person name="Fan L."/>
            <person name="Levin J.Z."/>
            <person name="Mitchell T.K."/>
            <person name="Okubara P.A."/>
            <person name="Farman M.L."/>
            <person name="Kohn L.M."/>
            <person name="Birren B."/>
            <person name="Ma L.-J."/>
            <person name="Dean R.A."/>
        </authorList>
    </citation>
    <scope>NUCLEOTIDE SEQUENCE</scope>
    <source>
        <strain evidence="4">R3-111a-1</strain>
    </source>
</reference>
<dbReference type="GeneID" id="20349711"/>
<feature type="compositionally biased region" description="Basic residues" evidence="1">
    <location>
        <begin position="1024"/>
        <end position="1033"/>
    </location>
</feature>
<protein>
    <recommendedName>
        <fullName evidence="2">Protein kinase domain-containing protein</fullName>
    </recommendedName>
</protein>
<proteinExistence type="predicted"/>
<dbReference type="HOGENOM" id="CLU_277862_0_0_1"/>
<organism evidence="3">
    <name type="scientific">Gaeumannomyces tritici (strain R3-111a-1)</name>
    <name type="common">Wheat and barley take-all root rot fungus</name>
    <name type="synonym">Gaeumannomyces graminis var. tritici</name>
    <dbReference type="NCBI Taxonomy" id="644352"/>
    <lineage>
        <taxon>Eukaryota</taxon>
        <taxon>Fungi</taxon>
        <taxon>Dikarya</taxon>
        <taxon>Ascomycota</taxon>
        <taxon>Pezizomycotina</taxon>
        <taxon>Sordariomycetes</taxon>
        <taxon>Sordariomycetidae</taxon>
        <taxon>Magnaporthales</taxon>
        <taxon>Magnaporthaceae</taxon>
        <taxon>Gaeumannomyces</taxon>
    </lineage>
</organism>
<dbReference type="SUPFAM" id="SSF56112">
    <property type="entry name" value="Protein kinase-like (PK-like)"/>
    <property type="match status" value="1"/>
</dbReference>
<evidence type="ECO:0000313" key="5">
    <source>
        <dbReference type="Proteomes" id="UP000006039"/>
    </source>
</evidence>
<name>J3P6W1_GAET3</name>
<dbReference type="Proteomes" id="UP000006039">
    <property type="component" value="Unassembled WGS sequence"/>
</dbReference>
<dbReference type="GO" id="GO:0005524">
    <property type="term" value="F:ATP binding"/>
    <property type="evidence" value="ECO:0007669"/>
    <property type="project" value="InterPro"/>
</dbReference>
<dbReference type="RefSeq" id="XP_009225361.1">
    <property type="nucleotide sequence ID" value="XM_009227097.1"/>
</dbReference>
<dbReference type="PROSITE" id="PS50011">
    <property type="entry name" value="PROTEIN_KINASE_DOM"/>
    <property type="match status" value="1"/>
</dbReference>
<feature type="compositionally biased region" description="Low complexity" evidence="1">
    <location>
        <begin position="862"/>
        <end position="876"/>
    </location>
</feature>
<dbReference type="eggNOG" id="ENOG502SXF6">
    <property type="taxonomic scope" value="Eukaryota"/>
</dbReference>
<dbReference type="EMBL" id="GL385399">
    <property type="protein sequence ID" value="EJT72387.1"/>
    <property type="molecule type" value="Genomic_DNA"/>
</dbReference>
<dbReference type="STRING" id="644352.J3P6W1"/>
<feature type="compositionally biased region" description="Low complexity" evidence="1">
    <location>
        <begin position="584"/>
        <end position="594"/>
    </location>
</feature>
<dbReference type="GO" id="GO:0004672">
    <property type="term" value="F:protein kinase activity"/>
    <property type="evidence" value="ECO:0007669"/>
    <property type="project" value="InterPro"/>
</dbReference>